<dbReference type="AlphaFoldDB" id="A0A915L296"/>
<protein>
    <submittedName>
        <fullName evidence="3">Uncharacterized protein</fullName>
    </submittedName>
</protein>
<accession>A0A915L296</accession>
<organism evidence="2 3">
    <name type="scientific">Romanomermis culicivorax</name>
    <name type="common">Nematode worm</name>
    <dbReference type="NCBI Taxonomy" id="13658"/>
    <lineage>
        <taxon>Eukaryota</taxon>
        <taxon>Metazoa</taxon>
        <taxon>Ecdysozoa</taxon>
        <taxon>Nematoda</taxon>
        <taxon>Enoplea</taxon>
        <taxon>Dorylaimia</taxon>
        <taxon>Mermithida</taxon>
        <taxon>Mermithoidea</taxon>
        <taxon>Mermithidae</taxon>
        <taxon>Romanomermis</taxon>
    </lineage>
</organism>
<dbReference type="Proteomes" id="UP000887565">
    <property type="component" value="Unplaced"/>
</dbReference>
<feature type="region of interest" description="Disordered" evidence="1">
    <location>
        <begin position="69"/>
        <end position="100"/>
    </location>
</feature>
<reference evidence="3" key="1">
    <citation type="submission" date="2022-11" db="UniProtKB">
        <authorList>
            <consortium name="WormBaseParasite"/>
        </authorList>
    </citation>
    <scope>IDENTIFICATION</scope>
</reference>
<keyword evidence="2" id="KW-1185">Reference proteome</keyword>
<evidence type="ECO:0000256" key="1">
    <source>
        <dbReference type="SAM" id="MobiDB-lite"/>
    </source>
</evidence>
<evidence type="ECO:0000313" key="3">
    <source>
        <dbReference type="WBParaSite" id="nRc.2.0.1.t43878-RA"/>
    </source>
</evidence>
<dbReference type="WBParaSite" id="nRc.2.0.1.t43878-RA">
    <property type="protein sequence ID" value="nRc.2.0.1.t43878-RA"/>
    <property type="gene ID" value="nRc.2.0.1.g43878"/>
</dbReference>
<name>A0A915L296_ROMCU</name>
<sequence length="100" mass="11316">EDLHNTGSYITKFISPGPKNYTYSLYSPSTKQYHHMIKVRGITLSSDAMKKNDKNQYYRHKAFAVRAKADSDPSHGCSLSKSDEENEDIDEDAVTENNAL</sequence>
<feature type="compositionally biased region" description="Acidic residues" evidence="1">
    <location>
        <begin position="84"/>
        <end position="94"/>
    </location>
</feature>
<evidence type="ECO:0000313" key="2">
    <source>
        <dbReference type="Proteomes" id="UP000887565"/>
    </source>
</evidence>
<proteinExistence type="predicted"/>